<dbReference type="PANTHER" id="PTHR11803:SF58">
    <property type="entry name" value="PROTEIN HMF1-RELATED"/>
    <property type="match status" value="1"/>
</dbReference>
<dbReference type="InterPro" id="IPR035959">
    <property type="entry name" value="RutC-like_sf"/>
</dbReference>
<protein>
    <submittedName>
        <fullName evidence="2">RidA family protein</fullName>
    </submittedName>
</protein>
<dbReference type="EMBL" id="SMLM01000001">
    <property type="protein sequence ID" value="TFZ05684.1"/>
    <property type="molecule type" value="Genomic_DNA"/>
</dbReference>
<dbReference type="AlphaFoldDB" id="A0A4Z0C486"/>
<dbReference type="GO" id="GO:0005829">
    <property type="term" value="C:cytosol"/>
    <property type="evidence" value="ECO:0007669"/>
    <property type="project" value="TreeGrafter"/>
</dbReference>
<proteinExistence type="inferred from homology"/>
<dbReference type="CDD" id="cd00448">
    <property type="entry name" value="YjgF_YER057c_UK114_family"/>
    <property type="match status" value="1"/>
</dbReference>
<evidence type="ECO:0000313" key="3">
    <source>
        <dbReference type="Proteomes" id="UP000298180"/>
    </source>
</evidence>
<organism evidence="2 3">
    <name type="scientific">Ramlibacter henchirensis</name>
    <dbReference type="NCBI Taxonomy" id="204072"/>
    <lineage>
        <taxon>Bacteria</taxon>
        <taxon>Pseudomonadati</taxon>
        <taxon>Pseudomonadota</taxon>
        <taxon>Betaproteobacteria</taxon>
        <taxon>Burkholderiales</taxon>
        <taxon>Comamonadaceae</taxon>
        <taxon>Ramlibacter</taxon>
    </lineage>
</organism>
<dbReference type="GO" id="GO:0019239">
    <property type="term" value="F:deaminase activity"/>
    <property type="evidence" value="ECO:0007669"/>
    <property type="project" value="TreeGrafter"/>
</dbReference>
<reference evidence="2 3" key="1">
    <citation type="submission" date="2019-03" db="EMBL/GenBank/DDBJ databases">
        <title>Ramlibacter henchirensis DSM 14656, whole genome shotgun sequence.</title>
        <authorList>
            <person name="Zhang X."/>
            <person name="Feng G."/>
            <person name="Zhu H."/>
        </authorList>
    </citation>
    <scope>NUCLEOTIDE SEQUENCE [LARGE SCALE GENOMIC DNA]</scope>
    <source>
        <strain evidence="2 3">DSM 14656</strain>
    </source>
</reference>
<dbReference type="Proteomes" id="UP000298180">
    <property type="component" value="Unassembled WGS sequence"/>
</dbReference>
<accession>A0A4Z0C486</accession>
<dbReference type="SUPFAM" id="SSF55298">
    <property type="entry name" value="YjgF-like"/>
    <property type="match status" value="1"/>
</dbReference>
<evidence type="ECO:0000313" key="2">
    <source>
        <dbReference type="EMBL" id="TFZ05684.1"/>
    </source>
</evidence>
<keyword evidence="3" id="KW-1185">Reference proteome</keyword>
<name>A0A4Z0C486_9BURK</name>
<dbReference type="Gene3D" id="3.30.1330.40">
    <property type="entry name" value="RutC-like"/>
    <property type="match status" value="1"/>
</dbReference>
<comment type="similarity">
    <text evidence="1">Belongs to the RutC family.</text>
</comment>
<comment type="caution">
    <text evidence="2">The sequence shown here is derived from an EMBL/GenBank/DDBJ whole genome shotgun (WGS) entry which is preliminary data.</text>
</comment>
<gene>
    <name evidence="2" type="ORF">EZ313_03205</name>
</gene>
<sequence>MPHPDITIPAVPADLAAPRGHYSHAVRAAGLVFVAGELPVTADGQLLNDASFEEQARQVLANVRAALHAAGSSVDKLLQVRVYVTDIDQWPAFNALYADWCGDARPARIVVPVPKLHYGFQLEIEATALA</sequence>
<dbReference type="InterPro" id="IPR006175">
    <property type="entry name" value="YjgF/YER057c/UK114"/>
</dbReference>
<dbReference type="OrthoDB" id="9803101at2"/>
<dbReference type="PANTHER" id="PTHR11803">
    <property type="entry name" value="2-IMINOBUTANOATE/2-IMINOPROPANOATE DEAMINASE RIDA"/>
    <property type="match status" value="1"/>
</dbReference>
<dbReference type="RefSeq" id="WP_135261766.1">
    <property type="nucleotide sequence ID" value="NZ_SMLM01000001.1"/>
</dbReference>
<dbReference type="Pfam" id="PF01042">
    <property type="entry name" value="Ribonuc_L-PSP"/>
    <property type="match status" value="1"/>
</dbReference>
<evidence type="ECO:0000256" key="1">
    <source>
        <dbReference type="ARBA" id="ARBA00010552"/>
    </source>
</evidence>